<gene>
    <name evidence="1" type="ordered locus">Acid_4592</name>
</gene>
<dbReference type="AlphaFoldDB" id="Q01XR4"/>
<organism evidence="1">
    <name type="scientific">Solibacter usitatus (strain Ellin6076)</name>
    <dbReference type="NCBI Taxonomy" id="234267"/>
    <lineage>
        <taxon>Bacteria</taxon>
        <taxon>Pseudomonadati</taxon>
        <taxon>Acidobacteriota</taxon>
        <taxon>Terriglobia</taxon>
        <taxon>Bryobacterales</taxon>
        <taxon>Solibacteraceae</taxon>
        <taxon>Candidatus Solibacter</taxon>
    </lineage>
</organism>
<dbReference type="HOGENOM" id="CLU_056571_1_0_0"/>
<dbReference type="PANTHER" id="PTHR42637:SF1">
    <property type="entry name" value="TRNA 2-(METHYLSULFANYL)-N(6)-ISOPENTENYLADENOSINE(37) HYDROXYLASE"/>
    <property type="match status" value="1"/>
</dbReference>
<evidence type="ECO:0000313" key="1">
    <source>
        <dbReference type="EMBL" id="ABJ85551.1"/>
    </source>
</evidence>
<dbReference type="GO" id="GO:0045301">
    <property type="term" value="F:tRNA 2-(methylsulfanyl)-N(6)-isopentenyladenosine(37) hydroxylase activity"/>
    <property type="evidence" value="ECO:0007669"/>
    <property type="project" value="InterPro"/>
</dbReference>
<dbReference type="STRING" id="234267.Acid_4592"/>
<accession>Q01XR4</accession>
<protein>
    <submittedName>
        <fullName evidence="1">tRNA--hydroxylase</fullName>
    </submittedName>
</protein>
<dbReference type="SUPFAM" id="SSF47240">
    <property type="entry name" value="Ferritin-like"/>
    <property type="match status" value="1"/>
</dbReference>
<dbReference type="InterPro" id="IPR010386">
    <property type="entry name" value="tRNA-Hydrxlase_MiaE"/>
</dbReference>
<reference evidence="1" key="1">
    <citation type="submission" date="2006-10" db="EMBL/GenBank/DDBJ databases">
        <title>Complete sequence of Solibacter usitatus Ellin6076.</title>
        <authorList>
            <consortium name="US DOE Joint Genome Institute"/>
            <person name="Copeland A."/>
            <person name="Lucas S."/>
            <person name="Lapidus A."/>
            <person name="Barry K."/>
            <person name="Detter J.C."/>
            <person name="Glavina del Rio T."/>
            <person name="Hammon N."/>
            <person name="Israni S."/>
            <person name="Dalin E."/>
            <person name="Tice H."/>
            <person name="Pitluck S."/>
            <person name="Thompson L.S."/>
            <person name="Brettin T."/>
            <person name="Bruce D."/>
            <person name="Han C."/>
            <person name="Tapia R."/>
            <person name="Gilna P."/>
            <person name="Schmutz J."/>
            <person name="Larimer F."/>
            <person name="Land M."/>
            <person name="Hauser L."/>
            <person name="Kyrpides N."/>
            <person name="Mikhailova N."/>
            <person name="Janssen P.H."/>
            <person name="Kuske C.R."/>
            <person name="Richardson P."/>
        </authorList>
    </citation>
    <scope>NUCLEOTIDE SEQUENCE</scope>
    <source>
        <strain evidence="1">Ellin6076</strain>
    </source>
</reference>
<dbReference type="PANTHER" id="PTHR42637">
    <property type="entry name" value="TRNA-(MS[2]IO[6]A)-HYDROXYLASE"/>
    <property type="match status" value="1"/>
</dbReference>
<dbReference type="GO" id="GO:0006400">
    <property type="term" value="P:tRNA modification"/>
    <property type="evidence" value="ECO:0007669"/>
    <property type="project" value="InterPro"/>
</dbReference>
<dbReference type="PIRSF" id="PIRSF020736">
    <property type="entry name" value="MiaE"/>
    <property type="match status" value="1"/>
</dbReference>
<dbReference type="CDD" id="cd07910">
    <property type="entry name" value="MiaE"/>
    <property type="match status" value="1"/>
</dbReference>
<name>Q01XR4_SOLUE</name>
<sequence>MTSRHKWPLCYRETVNPTELAQVDALPLHSRTPKEWARAVLAEPIRLLIDHAFLEKKAAANAMELLTRWPNDGVEGWVETMTSVARDETAHLAQVTRILLSRGGRLERVHKNPYANSLRLLVRKGDPAEILDRLLVSALIEVRSCERFALLAAEAEDAELGAFYRGLFLSEFGHYKVFLALARKIAKPAAMEARWQEMLAAEARILAEQAAGPRIHSGHLT</sequence>
<dbReference type="eggNOG" id="COG4445">
    <property type="taxonomic scope" value="Bacteria"/>
</dbReference>
<dbReference type="Pfam" id="PF06175">
    <property type="entry name" value="MiaE"/>
    <property type="match status" value="1"/>
</dbReference>
<dbReference type="EMBL" id="CP000473">
    <property type="protein sequence ID" value="ABJ85551.1"/>
    <property type="molecule type" value="Genomic_DNA"/>
</dbReference>
<dbReference type="InterPro" id="IPR012347">
    <property type="entry name" value="Ferritin-like"/>
</dbReference>
<dbReference type="InterPro" id="IPR009078">
    <property type="entry name" value="Ferritin-like_SF"/>
</dbReference>
<proteinExistence type="predicted"/>
<dbReference type="Gene3D" id="1.20.1260.10">
    <property type="match status" value="1"/>
</dbReference>
<dbReference type="InParanoid" id="Q01XR4"/>
<dbReference type="KEGG" id="sus:Acid_4592"/>